<feature type="compositionally biased region" description="Low complexity" evidence="1">
    <location>
        <begin position="22"/>
        <end position="44"/>
    </location>
</feature>
<accession>U2YDY7</accession>
<dbReference type="Proteomes" id="UP000016986">
    <property type="component" value="Unassembled WGS sequence"/>
</dbReference>
<gene>
    <name evidence="2" type="ORF">MBEHAL_0681</name>
</gene>
<evidence type="ECO:0000313" key="3">
    <source>
        <dbReference type="Proteomes" id="UP000016986"/>
    </source>
</evidence>
<feature type="region of interest" description="Disordered" evidence="1">
    <location>
        <begin position="22"/>
        <end position="48"/>
    </location>
</feature>
<dbReference type="AlphaFoldDB" id="U2YDY7"/>
<dbReference type="eggNOG" id="arCOG09219">
    <property type="taxonomic scope" value="Archaea"/>
</dbReference>
<dbReference type="EMBL" id="BATA01000011">
    <property type="protein sequence ID" value="GAD51921.1"/>
    <property type="molecule type" value="Genomic_DNA"/>
</dbReference>
<keyword evidence="3" id="KW-1185">Reference proteome</keyword>
<sequence>MRLSRRRVCGAIATTASVALTGCTNGTGTGDSTTTGGTDGPSTDAPFEGCPPLHDADRTVCAASAAADAPVVLRPSATTVESPGTLRFTLSNGGETTLGLNPYGWAVHRETTDGWARVAPDATIEPWREVAPGDAQAWVLGVGTETEPTAAGGTVAYGPLALDAGTYAFSVVAQAAGEWTAYVARFRVA</sequence>
<comment type="caution">
    <text evidence="2">The sequence shown here is derived from an EMBL/GenBank/DDBJ whole genome shotgun (WGS) entry which is preliminary data.</text>
</comment>
<organism evidence="2 3">
    <name type="scientific">Halarchaeum acidiphilum MH1-52-1</name>
    <dbReference type="NCBI Taxonomy" id="1261545"/>
    <lineage>
        <taxon>Archaea</taxon>
        <taxon>Methanobacteriati</taxon>
        <taxon>Methanobacteriota</taxon>
        <taxon>Stenosarchaea group</taxon>
        <taxon>Halobacteria</taxon>
        <taxon>Halobacteriales</taxon>
        <taxon>Halobacteriaceae</taxon>
    </lineage>
</organism>
<dbReference type="OrthoDB" id="201863at2157"/>
<dbReference type="PROSITE" id="PS51257">
    <property type="entry name" value="PROKAR_LIPOPROTEIN"/>
    <property type="match status" value="1"/>
</dbReference>
<dbReference type="RefSeq" id="WP_021779804.1">
    <property type="nucleotide sequence ID" value="NZ_BANO01000020.1"/>
</dbReference>
<evidence type="ECO:0000313" key="2">
    <source>
        <dbReference type="EMBL" id="GAD51921.1"/>
    </source>
</evidence>
<reference evidence="2 3" key="1">
    <citation type="submission" date="2013-09" db="EMBL/GenBank/DDBJ databases">
        <title>Whole genome sequencing of Halarchaeum acidiphilum strain MH1-52-1.</title>
        <authorList>
            <person name="Shimane Y."/>
            <person name="Minegishi H."/>
            <person name="Nishi S."/>
            <person name="Echigo A."/>
            <person name="Shuto A."/>
            <person name="Konishi M."/>
            <person name="Ito T."/>
            <person name="Ohkuma M."/>
            <person name="Ohta Y."/>
            <person name="Nagano Y."/>
            <person name="Tsubouchi T."/>
            <person name="Mori K."/>
            <person name="Usui K."/>
            <person name="Kamekura M."/>
            <person name="Usami R."/>
            <person name="Takaki Y."/>
            <person name="Hatada Y."/>
        </authorList>
    </citation>
    <scope>NUCLEOTIDE SEQUENCE [LARGE SCALE GENOMIC DNA]</scope>
    <source>
        <strain evidence="2 3">JCM 16109</strain>
    </source>
</reference>
<protein>
    <submittedName>
        <fullName evidence="2">Uncharacterized protein</fullName>
    </submittedName>
</protein>
<proteinExistence type="predicted"/>
<name>U2YDY7_9EURY</name>
<evidence type="ECO:0000256" key="1">
    <source>
        <dbReference type="SAM" id="MobiDB-lite"/>
    </source>
</evidence>